<dbReference type="EMBL" id="JACJHX010000005">
    <property type="protein sequence ID" value="MBA9026690.1"/>
    <property type="molecule type" value="Genomic_DNA"/>
</dbReference>
<gene>
    <name evidence="1" type="ORF">HNP81_001975</name>
</gene>
<dbReference type="Proteomes" id="UP000626697">
    <property type="component" value="Unassembled WGS sequence"/>
</dbReference>
<protein>
    <submittedName>
        <fullName evidence="1">Uncharacterized protein</fullName>
    </submittedName>
</protein>
<dbReference type="RefSeq" id="WP_268745215.1">
    <property type="nucleotide sequence ID" value="NZ_JACJHX010000005.1"/>
</dbReference>
<accession>A0ABR6CNY9</accession>
<organism evidence="1 2">
    <name type="scientific">Peribacillus huizhouensis</name>
    <dbReference type="NCBI Taxonomy" id="1501239"/>
    <lineage>
        <taxon>Bacteria</taxon>
        <taxon>Bacillati</taxon>
        <taxon>Bacillota</taxon>
        <taxon>Bacilli</taxon>
        <taxon>Bacillales</taxon>
        <taxon>Bacillaceae</taxon>
        <taxon>Peribacillus</taxon>
    </lineage>
</organism>
<sequence>MKKFIKLVVEAAELHGKAQPEYAYFMKNIKGQNKDGYNEFILSI</sequence>
<evidence type="ECO:0000313" key="2">
    <source>
        <dbReference type="Proteomes" id="UP000626697"/>
    </source>
</evidence>
<name>A0ABR6CNY9_9BACI</name>
<keyword evidence="2" id="KW-1185">Reference proteome</keyword>
<reference evidence="1 2" key="1">
    <citation type="submission" date="2020-08" db="EMBL/GenBank/DDBJ databases">
        <title>Genomic Encyclopedia of Type Strains, Phase IV (KMG-IV): sequencing the most valuable type-strain genomes for metagenomic binning, comparative biology and taxonomic classification.</title>
        <authorList>
            <person name="Goeker M."/>
        </authorList>
    </citation>
    <scope>NUCLEOTIDE SEQUENCE [LARGE SCALE GENOMIC DNA]</scope>
    <source>
        <strain evidence="1 2">DSM 105481</strain>
    </source>
</reference>
<evidence type="ECO:0000313" key="1">
    <source>
        <dbReference type="EMBL" id="MBA9026690.1"/>
    </source>
</evidence>
<comment type="caution">
    <text evidence="1">The sequence shown here is derived from an EMBL/GenBank/DDBJ whole genome shotgun (WGS) entry which is preliminary data.</text>
</comment>
<proteinExistence type="predicted"/>